<dbReference type="GO" id="GO:0016597">
    <property type="term" value="F:amino acid binding"/>
    <property type="evidence" value="ECO:0007669"/>
    <property type="project" value="InterPro"/>
</dbReference>
<evidence type="ECO:0000259" key="2">
    <source>
        <dbReference type="Pfam" id="PF00185"/>
    </source>
</evidence>
<evidence type="ECO:0000259" key="3">
    <source>
        <dbReference type="Pfam" id="PF02729"/>
    </source>
</evidence>
<dbReference type="Proteomes" id="UP000886752">
    <property type="component" value="Unassembled WGS sequence"/>
</dbReference>
<dbReference type="Gene3D" id="3.40.50.1370">
    <property type="entry name" value="Aspartate/ornithine carbamoyltransferase"/>
    <property type="match status" value="2"/>
</dbReference>
<name>A0A9D1PVB1_9BACT</name>
<dbReference type="Pfam" id="PF02729">
    <property type="entry name" value="OTCace_N"/>
    <property type="match status" value="1"/>
</dbReference>
<dbReference type="Pfam" id="PF00185">
    <property type="entry name" value="OTCace"/>
    <property type="match status" value="1"/>
</dbReference>
<dbReference type="PANTHER" id="PTHR45753:SF3">
    <property type="entry name" value="ORNITHINE TRANSCARBAMYLASE, MITOCHONDRIAL"/>
    <property type="match status" value="1"/>
</dbReference>
<dbReference type="InterPro" id="IPR036901">
    <property type="entry name" value="Asp/Orn_carbamoylTrfase_sf"/>
</dbReference>
<evidence type="ECO:0000313" key="5">
    <source>
        <dbReference type="Proteomes" id="UP000886752"/>
    </source>
</evidence>
<dbReference type="AlphaFoldDB" id="A0A9D1PVB1"/>
<feature type="domain" description="Aspartate/ornithine carbamoyltransferase carbamoyl-P binding" evidence="3">
    <location>
        <begin position="5"/>
        <end position="139"/>
    </location>
</feature>
<dbReference type="GO" id="GO:0042450">
    <property type="term" value="P:L-arginine biosynthetic process via ornithine"/>
    <property type="evidence" value="ECO:0007669"/>
    <property type="project" value="TreeGrafter"/>
</dbReference>
<evidence type="ECO:0000256" key="1">
    <source>
        <dbReference type="ARBA" id="ARBA00022679"/>
    </source>
</evidence>
<reference evidence="4" key="1">
    <citation type="journal article" date="2021" name="PeerJ">
        <title>Extensive microbial diversity within the chicken gut microbiome revealed by metagenomics and culture.</title>
        <authorList>
            <person name="Gilroy R."/>
            <person name="Ravi A."/>
            <person name="Getino M."/>
            <person name="Pursley I."/>
            <person name="Horton D.L."/>
            <person name="Alikhan N.F."/>
            <person name="Baker D."/>
            <person name="Gharbi K."/>
            <person name="Hall N."/>
            <person name="Watson M."/>
            <person name="Adriaenssens E.M."/>
            <person name="Foster-Nyarko E."/>
            <person name="Jarju S."/>
            <person name="Secka A."/>
            <person name="Antonio M."/>
            <person name="Oren A."/>
            <person name="Chaudhuri R.R."/>
            <person name="La Ragione R."/>
            <person name="Hildebrand F."/>
            <person name="Pallen M.J."/>
        </authorList>
    </citation>
    <scope>NUCLEOTIDE SEQUENCE</scope>
    <source>
        <strain evidence="4">ChiHecec2B26-446</strain>
    </source>
</reference>
<dbReference type="InterPro" id="IPR006131">
    <property type="entry name" value="Asp_carbamoyltransf_Asp/Orn-bd"/>
</dbReference>
<dbReference type="SUPFAM" id="SSF53671">
    <property type="entry name" value="Aspartate/ornithine carbamoyltransferase"/>
    <property type="match status" value="1"/>
</dbReference>
<dbReference type="GO" id="GO:0004585">
    <property type="term" value="F:ornithine carbamoyltransferase activity"/>
    <property type="evidence" value="ECO:0007669"/>
    <property type="project" value="TreeGrafter"/>
</dbReference>
<accession>A0A9D1PVB1</accession>
<feature type="domain" description="Aspartate/ornithine carbamoyltransferase Asp/Orn-binding" evidence="2">
    <location>
        <begin position="149"/>
        <end position="291"/>
    </location>
</feature>
<reference evidence="4" key="2">
    <citation type="submission" date="2021-04" db="EMBL/GenBank/DDBJ databases">
        <authorList>
            <person name="Gilroy R."/>
        </authorList>
    </citation>
    <scope>NUCLEOTIDE SEQUENCE</scope>
    <source>
        <strain evidence="4">ChiHecec2B26-446</strain>
    </source>
</reference>
<gene>
    <name evidence="4" type="ORF">H9894_04210</name>
</gene>
<protein>
    <submittedName>
        <fullName evidence="4">Ornithine carbamoyltransferase</fullName>
    </submittedName>
</protein>
<dbReference type="InterPro" id="IPR006132">
    <property type="entry name" value="Asp/Orn_carbamoyltranf_P-bd"/>
</dbReference>
<proteinExistence type="predicted"/>
<dbReference type="GO" id="GO:0019240">
    <property type="term" value="P:citrulline biosynthetic process"/>
    <property type="evidence" value="ECO:0007669"/>
    <property type="project" value="TreeGrafter"/>
</dbReference>
<organism evidence="4 5">
    <name type="scientific">Candidatus Desulfovibrio intestinipullorum</name>
    <dbReference type="NCBI Taxonomy" id="2838536"/>
    <lineage>
        <taxon>Bacteria</taxon>
        <taxon>Pseudomonadati</taxon>
        <taxon>Thermodesulfobacteriota</taxon>
        <taxon>Desulfovibrionia</taxon>
        <taxon>Desulfovibrionales</taxon>
        <taxon>Desulfovibrionaceae</taxon>
        <taxon>Desulfovibrio</taxon>
    </lineage>
</organism>
<evidence type="ECO:0000313" key="4">
    <source>
        <dbReference type="EMBL" id="HIW00372.1"/>
    </source>
</evidence>
<dbReference type="PANTHER" id="PTHR45753">
    <property type="entry name" value="ORNITHINE CARBAMOYLTRANSFERASE, MITOCHONDRIAL"/>
    <property type="match status" value="1"/>
</dbReference>
<dbReference type="EMBL" id="DXHV01000045">
    <property type="protein sequence ID" value="HIW00372.1"/>
    <property type="molecule type" value="Genomic_DNA"/>
</dbReference>
<comment type="caution">
    <text evidence="4">The sequence shown here is derived from an EMBL/GenBank/DDBJ whole genome shotgun (WGS) entry which is preliminary data.</text>
</comment>
<keyword evidence="1" id="KW-0808">Transferase</keyword>
<sequence>MARYIMTLQALGKDLAWMLLQQARGIPEAKFKDDFLDEKTFVLLFARPDLSERLCITAAIRQMSGHTVYMGPEEHWAESVSQFPRALLGTISYYMDGVIVHGLPTSSWVADENRMAFPILNCGNMESHPAHALADIACMMRYCGDDLRKVRLAWIGAPTGALFSLMEATQYFPFAMQVAMPQNATNTVIQEQAAKLKTDITFHETPVQAVQGCQFVMAGGNGRGTLSYEAVQAWTLNGDIMARAESDAHVLIGTNPMNSIPVEPAVLDNRNSLMLLQAEYRLRVYKRMLHWLCEEY</sequence>